<dbReference type="EMBL" id="QOVW01000073">
    <property type="protein sequence ID" value="RDB35863.1"/>
    <property type="molecule type" value="Genomic_DNA"/>
</dbReference>
<dbReference type="Proteomes" id="UP000253934">
    <property type="component" value="Unassembled WGS sequence"/>
</dbReference>
<accession>A0A369KVV0</accession>
<proteinExistence type="predicted"/>
<dbReference type="InterPro" id="IPR050248">
    <property type="entry name" value="Polysacc_deacetylase_ArnD"/>
</dbReference>
<dbReference type="GO" id="GO:0016810">
    <property type="term" value="F:hydrolase activity, acting on carbon-nitrogen (but not peptide) bonds"/>
    <property type="evidence" value="ECO:0007669"/>
    <property type="project" value="InterPro"/>
</dbReference>
<reference evidence="5" key="1">
    <citation type="submission" date="2018-04" db="EMBL/GenBank/DDBJ databases">
        <title>Draft genome sequence of the Candidatus Spirobacillus cienkowskii, a pathogen of freshwater Daphnia species, reconstructed from hemolymph metagenomic reads.</title>
        <authorList>
            <person name="Bresciani L."/>
            <person name="Lemos L.N."/>
            <person name="Wale N."/>
            <person name="Lin J.Y."/>
            <person name="Fernandes G.R."/>
            <person name="Duffy M.A."/>
            <person name="Rodrigues J.M."/>
        </authorList>
    </citation>
    <scope>NUCLEOTIDE SEQUENCE [LARGE SCALE GENOMIC DNA]</scope>
    <source>
        <strain evidence="5">Binning01</strain>
    </source>
</reference>
<dbReference type="PANTHER" id="PTHR10587">
    <property type="entry name" value="GLYCOSYL TRANSFERASE-RELATED"/>
    <property type="match status" value="1"/>
</dbReference>
<dbReference type="GO" id="GO:0005975">
    <property type="term" value="P:carbohydrate metabolic process"/>
    <property type="evidence" value="ECO:0007669"/>
    <property type="project" value="InterPro"/>
</dbReference>
<dbReference type="GO" id="GO:0016020">
    <property type="term" value="C:membrane"/>
    <property type="evidence" value="ECO:0007669"/>
    <property type="project" value="TreeGrafter"/>
</dbReference>
<protein>
    <recommendedName>
        <fullName evidence="4">NodB homology domain-containing protein</fullName>
    </recommendedName>
</protein>
<feature type="signal peptide" evidence="3">
    <location>
        <begin position="1"/>
        <end position="23"/>
    </location>
</feature>
<comment type="caution">
    <text evidence="5">The sequence shown here is derived from an EMBL/GenBank/DDBJ whole genome shotgun (WGS) entry which is preliminary data.</text>
</comment>
<organism evidence="5 6">
    <name type="scientific">Spirobacillus cienkowskii</name>
    <dbReference type="NCBI Taxonomy" id="495820"/>
    <lineage>
        <taxon>Bacteria</taxon>
        <taxon>Pseudomonadati</taxon>
        <taxon>Bdellovibrionota</taxon>
        <taxon>Oligoflexia</taxon>
        <taxon>Silvanigrellales</taxon>
        <taxon>Spirobacillus</taxon>
    </lineage>
</organism>
<dbReference type="InterPro" id="IPR002509">
    <property type="entry name" value="NODB_dom"/>
</dbReference>
<dbReference type="PANTHER" id="PTHR10587:SF133">
    <property type="entry name" value="CHITIN DEACETYLASE 1-RELATED"/>
    <property type="match status" value="1"/>
</dbReference>
<keyword evidence="6" id="KW-1185">Reference proteome</keyword>
<gene>
    <name evidence="5" type="ORF">DCC88_08145</name>
</gene>
<evidence type="ECO:0000259" key="4">
    <source>
        <dbReference type="PROSITE" id="PS51677"/>
    </source>
</evidence>
<dbReference type="InterPro" id="IPR011330">
    <property type="entry name" value="Glyco_hydro/deAcase_b/a-brl"/>
</dbReference>
<evidence type="ECO:0000313" key="6">
    <source>
        <dbReference type="Proteomes" id="UP000253934"/>
    </source>
</evidence>
<dbReference type="AlphaFoldDB" id="A0A369KVV0"/>
<feature type="domain" description="NodB homology" evidence="4">
    <location>
        <begin position="35"/>
        <end position="208"/>
    </location>
</feature>
<feature type="chain" id="PRO_5016720204" description="NodB homology domain-containing protein" evidence="3">
    <location>
        <begin position="24"/>
        <end position="208"/>
    </location>
</feature>
<dbReference type="Pfam" id="PF01522">
    <property type="entry name" value="Polysacc_deac_1"/>
    <property type="match status" value="1"/>
</dbReference>
<dbReference type="Gene3D" id="3.20.20.370">
    <property type="entry name" value="Glycoside hydrolase/deacetylase"/>
    <property type="match status" value="1"/>
</dbReference>
<keyword evidence="2" id="KW-0378">Hydrolase</keyword>
<dbReference type="PROSITE" id="PS51677">
    <property type="entry name" value="NODB"/>
    <property type="match status" value="1"/>
</dbReference>
<sequence length="208" mass="23974">MIKKFNFLLLFLLNSFPSLYAFAQQNNSFKFLKTIEIGITIDDLAAAGIESTSISREEISNKIIEALSSHKVPQAYGFVNGILIQDTKLKFKILNDWKKSGHLLGNHTYSHSNLAKVDSEYFIQDIEKNESTLIDHASNFEELKVFRFPYLMEGTNQEKRYAIRSYFSERKYKIAQVSIDSGDWIYNEAFIRCNTPSTKFVGNIDNQK</sequence>
<keyword evidence="3" id="KW-0732">Signal</keyword>
<evidence type="ECO:0000256" key="3">
    <source>
        <dbReference type="SAM" id="SignalP"/>
    </source>
</evidence>
<name>A0A369KVV0_9BACT</name>
<evidence type="ECO:0000313" key="5">
    <source>
        <dbReference type="EMBL" id="RDB35863.1"/>
    </source>
</evidence>
<evidence type="ECO:0000256" key="2">
    <source>
        <dbReference type="ARBA" id="ARBA00022801"/>
    </source>
</evidence>
<keyword evidence="1" id="KW-0479">Metal-binding</keyword>
<dbReference type="SUPFAM" id="SSF88713">
    <property type="entry name" value="Glycoside hydrolase/deacetylase"/>
    <property type="match status" value="1"/>
</dbReference>
<evidence type="ECO:0000256" key="1">
    <source>
        <dbReference type="ARBA" id="ARBA00022723"/>
    </source>
</evidence>
<dbReference type="GO" id="GO:0046872">
    <property type="term" value="F:metal ion binding"/>
    <property type="evidence" value="ECO:0007669"/>
    <property type="project" value="UniProtKB-KW"/>
</dbReference>